<dbReference type="InterPro" id="IPR036117">
    <property type="entry name" value="DhaL_dom_sf"/>
</dbReference>
<dbReference type="PANTHER" id="PTHR28629">
    <property type="entry name" value="TRIOKINASE/FMN CYCLASE"/>
    <property type="match status" value="1"/>
</dbReference>
<dbReference type="Gene3D" id="3.40.50.10440">
    <property type="entry name" value="Dihydroxyacetone kinase, domain 1"/>
    <property type="match status" value="1"/>
</dbReference>
<dbReference type="Proteomes" id="UP000198891">
    <property type="component" value="Unassembled WGS sequence"/>
</dbReference>
<sequence length="569" mass="58266">MTHVANDPARFREDMLNGFLDLYSGEIAGVPGGVVRAVSAPGKVAVVVGGGSGHYPAFHGIVGPGFADGAVVGNIFTSPSRGDAVSVCRAASNGAGVLLMAGNYAGDVMNFGQAAAQLTSEGIVTETFFVTDDIASAPLAEKAKRRGIAGDFAVFKIAAAAAEAGLALPDVVEITARANDRTRTLGVGFAGATMPGATSALFSVDPGLMEIGLGIHGEAGLRDVDLTDADTLAGILVDQVLAECPAPESRRIAVVVNGLGSTKYEELFVLWAAIAPRLRDAGYELIRPEVGELVTSLDMSGCSLTLTWLDDDLERYWLAPASTPAFARGTVSLRAEPRRDIPIAQTEPQQDVTGTVTDEQAAAGQLVATLFSSAAAIIAEHEDELGTLDAIAGDGDHGRGMRRGIDAASTAATQAAGRRASAGRVLATAGQAWADNAGGTSGVLWGAALTAAATTLGDHVPNPKSTAAAIAAAVDAIRTLGKAELGDKTMLDALIPFRDRFRDETERGSTFSDAWRAAATVAEEAAAATSSLSPRVGRARPLSERSIGHPDPGATSFALIVNTALPNNS</sequence>
<keyword evidence="1" id="KW-0808">Transferase</keyword>
<keyword evidence="9" id="KW-1185">Reference proteome</keyword>
<dbReference type="RefSeq" id="WP_092558458.1">
    <property type="nucleotide sequence ID" value="NZ_FNPZ01000010.1"/>
</dbReference>
<evidence type="ECO:0000256" key="1">
    <source>
        <dbReference type="ARBA" id="ARBA00022679"/>
    </source>
</evidence>
<feature type="domain" description="DhaK" evidence="7">
    <location>
        <begin position="7"/>
        <end position="326"/>
    </location>
</feature>
<dbReference type="GO" id="GO:0004371">
    <property type="term" value="F:glycerone kinase activity"/>
    <property type="evidence" value="ECO:0007669"/>
    <property type="project" value="InterPro"/>
</dbReference>
<dbReference type="EMBL" id="FNPZ01000010">
    <property type="protein sequence ID" value="SDZ56703.1"/>
    <property type="molecule type" value="Genomic_DNA"/>
</dbReference>
<dbReference type="GO" id="GO:0005524">
    <property type="term" value="F:ATP binding"/>
    <property type="evidence" value="ECO:0007669"/>
    <property type="project" value="UniProtKB-KW"/>
</dbReference>
<evidence type="ECO:0000259" key="7">
    <source>
        <dbReference type="PROSITE" id="PS51481"/>
    </source>
</evidence>
<evidence type="ECO:0000313" key="8">
    <source>
        <dbReference type="EMBL" id="SDZ56703.1"/>
    </source>
</evidence>
<dbReference type="PANTHER" id="PTHR28629:SF4">
    <property type="entry name" value="TRIOKINASE_FMN CYCLASE"/>
    <property type="match status" value="1"/>
</dbReference>
<dbReference type="Pfam" id="PF02733">
    <property type="entry name" value="Dak1"/>
    <property type="match status" value="1"/>
</dbReference>
<keyword evidence="3 8" id="KW-0418">Kinase</keyword>
<dbReference type="GO" id="GO:0005829">
    <property type="term" value="C:cytosol"/>
    <property type="evidence" value="ECO:0007669"/>
    <property type="project" value="TreeGrafter"/>
</dbReference>
<organism evidence="8 9">
    <name type="scientific">Herbiconiux ginsengi</name>
    <dbReference type="NCBI Taxonomy" id="381665"/>
    <lineage>
        <taxon>Bacteria</taxon>
        <taxon>Bacillati</taxon>
        <taxon>Actinomycetota</taxon>
        <taxon>Actinomycetes</taxon>
        <taxon>Micrococcales</taxon>
        <taxon>Microbacteriaceae</taxon>
        <taxon>Herbiconiux</taxon>
    </lineage>
</organism>
<dbReference type="AlphaFoldDB" id="A0A1H3U2M2"/>
<dbReference type="SMART" id="SM01120">
    <property type="entry name" value="Dak2"/>
    <property type="match status" value="1"/>
</dbReference>
<evidence type="ECO:0000256" key="5">
    <source>
        <dbReference type="SAM" id="MobiDB-lite"/>
    </source>
</evidence>
<dbReference type="InterPro" id="IPR004007">
    <property type="entry name" value="DhaL_dom"/>
</dbReference>
<keyword evidence="4" id="KW-0067">ATP-binding</keyword>
<dbReference type="FunFam" id="1.25.40.340:FF:000002">
    <property type="entry name" value="Dihydroxyacetone kinase, L subunit"/>
    <property type="match status" value="1"/>
</dbReference>
<dbReference type="Gene3D" id="3.30.1180.20">
    <property type="entry name" value="Dihydroxyacetone kinase, domain 2"/>
    <property type="match status" value="1"/>
</dbReference>
<proteinExistence type="predicted"/>
<dbReference type="STRING" id="381665.SAMN05216554_0072"/>
<evidence type="ECO:0000256" key="2">
    <source>
        <dbReference type="ARBA" id="ARBA00022741"/>
    </source>
</evidence>
<dbReference type="NCBIfam" id="NF011049">
    <property type="entry name" value="PRK14479.1"/>
    <property type="match status" value="1"/>
</dbReference>
<accession>A0A1H3U2M2</accession>
<dbReference type="PROSITE" id="PS51481">
    <property type="entry name" value="DHAK"/>
    <property type="match status" value="1"/>
</dbReference>
<dbReference type="Pfam" id="PF02734">
    <property type="entry name" value="Dak2"/>
    <property type="match status" value="1"/>
</dbReference>
<protein>
    <submittedName>
        <fullName evidence="8">Homodimeric dihydroxyacetone kinase</fullName>
    </submittedName>
</protein>
<keyword evidence="2" id="KW-0547">Nucleotide-binding</keyword>
<dbReference type="SUPFAM" id="SSF82549">
    <property type="entry name" value="DAK1/DegV-like"/>
    <property type="match status" value="1"/>
</dbReference>
<dbReference type="Gene3D" id="1.25.40.340">
    <property type="match status" value="1"/>
</dbReference>
<dbReference type="OrthoDB" id="9806345at2"/>
<feature type="domain" description="DhaL" evidence="6">
    <location>
        <begin position="365"/>
        <end position="566"/>
    </location>
</feature>
<evidence type="ECO:0000259" key="6">
    <source>
        <dbReference type="PROSITE" id="PS51480"/>
    </source>
</evidence>
<dbReference type="PROSITE" id="PS51480">
    <property type="entry name" value="DHAL"/>
    <property type="match status" value="1"/>
</dbReference>
<evidence type="ECO:0000256" key="4">
    <source>
        <dbReference type="ARBA" id="ARBA00022840"/>
    </source>
</evidence>
<name>A0A1H3U2M2_9MICO</name>
<evidence type="ECO:0000256" key="3">
    <source>
        <dbReference type="ARBA" id="ARBA00022777"/>
    </source>
</evidence>
<feature type="region of interest" description="Disordered" evidence="5">
    <location>
        <begin position="526"/>
        <end position="553"/>
    </location>
</feature>
<evidence type="ECO:0000313" key="9">
    <source>
        <dbReference type="Proteomes" id="UP000198891"/>
    </source>
</evidence>
<dbReference type="SUPFAM" id="SSF101473">
    <property type="entry name" value="DhaL-like"/>
    <property type="match status" value="1"/>
</dbReference>
<dbReference type="InterPro" id="IPR050861">
    <property type="entry name" value="Dihydroxyacetone_Kinase"/>
</dbReference>
<dbReference type="GO" id="GO:0019563">
    <property type="term" value="P:glycerol catabolic process"/>
    <property type="evidence" value="ECO:0007669"/>
    <property type="project" value="TreeGrafter"/>
</dbReference>
<dbReference type="InterPro" id="IPR004006">
    <property type="entry name" value="DhaK_dom"/>
</dbReference>
<gene>
    <name evidence="8" type="ORF">SAMN05216554_0072</name>
</gene>
<reference evidence="8 9" key="1">
    <citation type="submission" date="2016-10" db="EMBL/GenBank/DDBJ databases">
        <authorList>
            <person name="de Groot N.N."/>
        </authorList>
    </citation>
    <scope>NUCLEOTIDE SEQUENCE [LARGE SCALE GENOMIC DNA]</scope>
    <source>
        <strain evidence="8 9">CGMCC 4.3491</strain>
    </source>
</reference>